<dbReference type="Proteomes" id="UP001614391">
    <property type="component" value="Unassembled WGS sequence"/>
</dbReference>
<comment type="caution">
    <text evidence="1">The sequence shown here is derived from an EMBL/GenBank/DDBJ whole genome shotgun (WGS) entry which is preliminary data.</text>
</comment>
<gene>
    <name evidence="1" type="ORF">ACIGW0_32285</name>
</gene>
<dbReference type="Pfam" id="PF09957">
    <property type="entry name" value="VapB_antitoxin"/>
    <property type="match status" value="1"/>
</dbReference>
<dbReference type="RefSeq" id="WP_399622043.1">
    <property type="nucleotide sequence ID" value="NZ_JBITYT010000027.1"/>
</dbReference>
<accession>A0ABW8D5U4</accession>
<name>A0ABW8D5U4_STRBI</name>
<evidence type="ECO:0000313" key="2">
    <source>
        <dbReference type="Proteomes" id="UP001614391"/>
    </source>
</evidence>
<protein>
    <submittedName>
        <fullName evidence="1">Type II toxin-antitoxin system VapB family antitoxin</fullName>
    </submittedName>
</protein>
<dbReference type="InterPro" id="IPR019239">
    <property type="entry name" value="VapB_antitoxin"/>
</dbReference>
<reference evidence="1 2" key="1">
    <citation type="submission" date="2024-10" db="EMBL/GenBank/DDBJ databases">
        <title>The Natural Products Discovery Center: Release of the First 8490 Sequenced Strains for Exploring Actinobacteria Biosynthetic Diversity.</title>
        <authorList>
            <person name="Kalkreuter E."/>
            <person name="Kautsar S.A."/>
            <person name="Yang D."/>
            <person name="Bader C.D."/>
            <person name="Teijaro C.N."/>
            <person name="Fluegel L."/>
            <person name="Davis C.M."/>
            <person name="Simpson J.R."/>
            <person name="Lauterbach L."/>
            <person name="Steele A.D."/>
            <person name="Gui C."/>
            <person name="Meng S."/>
            <person name="Li G."/>
            <person name="Viehrig K."/>
            <person name="Ye F."/>
            <person name="Su P."/>
            <person name="Kiefer A.F."/>
            <person name="Nichols A."/>
            <person name="Cepeda A.J."/>
            <person name="Yan W."/>
            <person name="Fan B."/>
            <person name="Jiang Y."/>
            <person name="Adhikari A."/>
            <person name="Zheng C.-J."/>
            <person name="Schuster L."/>
            <person name="Cowan T.M."/>
            <person name="Smanski M.J."/>
            <person name="Chevrette M.G."/>
            <person name="De Carvalho L.P.S."/>
            <person name="Shen B."/>
        </authorList>
    </citation>
    <scope>NUCLEOTIDE SEQUENCE [LARGE SCALE GENOMIC DNA]</scope>
    <source>
        <strain evidence="1 2">NPDC053346</strain>
    </source>
</reference>
<organism evidence="1 2">
    <name type="scientific">Streptomyces bikiniensis</name>
    <dbReference type="NCBI Taxonomy" id="1896"/>
    <lineage>
        <taxon>Bacteria</taxon>
        <taxon>Bacillati</taxon>
        <taxon>Actinomycetota</taxon>
        <taxon>Actinomycetes</taxon>
        <taxon>Kitasatosporales</taxon>
        <taxon>Streptomycetaceae</taxon>
        <taxon>Streptomyces</taxon>
    </lineage>
</organism>
<sequence length="73" mass="8373">MSKTLIDIDEAALAFAQRQLGTRTKRDTINRALTIAASISADDRARALRWLQENAEDFLDFDFLEEEEERSGR</sequence>
<keyword evidence="2" id="KW-1185">Reference proteome</keyword>
<proteinExistence type="predicted"/>
<evidence type="ECO:0000313" key="1">
    <source>
        <dbReference type="EMBL" id="MFI9124020.1"/>
    </source>
</evidence>
<dbReference type="EMBL" id="JBITYT010000027">
    <property type="protein sequence ID" value="MFI9124020.1"/>
    <property type="molecule type" value="Genomic_DNA"/>
</dbReference>